<gene>
    <name evidence="1" type="ORF">C2E20_0028</name>
</gene>
<dbReference type="OrthoDB" id="520206at2759"/>
<organism evidence="1 2">
    <name type="scientific">Micractinium conductrix</name>
    <dbReference type="NCBI Taxonomy" id="554055"/>
    <lineage>
        <taxon>Eukaryota</taxon>
        <taxon>Viridiplantae</taxon>
        <taxon>Chlorophyta</taxon>
        <taxon>core chlorophytes</taxon>
        <taxon>Trebouxiophyceae</taxon>
        <taxon>Chlorellales</taxon>
        <taxon>Chlorellaceae</taxon>
        <taxon>Chlorella clade</taxon>
        <taxon>Micractinium</taxon>
    </lineage>
</organism>
<dbReference type="Proteomes" id="UP000239649">
    <property type="component" value="Unassembled WGS sequence"/>
</dbReference>
<keyword evidence="2" id="KW-1185">Reference proteome</keyword>
<evidence type="ECO:0000313" key="2">
    <source>
        <dbReference type="Proteomes" id="UP000239649"/>
    </source>
</evidence>
<accession>A0A2P6VR89</accession>
<dbReference type="AlphaFoldDB" id="A0A2P6VR89"/>
<name>A0A2P6VR89_9CHLO</name>
<comment type="caution">
    <text evidence="1">The sequence shown here is derived from an EMBL/GenBank/DDBJ whole genome shotgun (WGS) entry which is preliminary data.</text>
</comment>
<evidence type="ECO:0000313" key="1">
    <source>
        <dbReference type="EMBL" id="PSC76604.1"/>
    </source>
</evidence>
<reference evidence="1 2" key="1">
    <citation type="journal article" date="2018" name="Plant J.">
        <title>Genome sequences of Chlorella sorokiniana UTEX 1602 and Micractinium conductrix SAG 241.80: implications to maltose excretion by a green alga.</title>
        <authorList>
            <person name="Arriola M.B."/>
            <person name="Velmurugan N."/>
            <person name="Zhang Y."/>
            <person name="Plunkett M.H."/>
            <person name="Hondzo H."/>
            <person name="Barney B.M."/>
        </authorList>
    </citation>
    <scope>NUCLEOTIDE SEQUENCE [LARGE SCALE GENOMIC DNA]</scope>
    <source>
        <strain evidence="1 2">SAG 241.80</strain>
    </source>
</reference>
<proteinExistence type="predicted"/>
<dbReference type="EMBL" id="LHPF02000001">
    <property type="protein sequence ID" value="PSC76604.1"/>
    <property type="molecule type" value="Genomic_DNA"/>
</dbReference>
<sequence length="267" mass="28723">MCLATLLRIPRQHRDLSYALLMYAAVAAADLVWCRLHKGSWCRWRVVTLLAFAVCDIPMTRCGLVPVGMSQVTATPPGAWGTLYHIAAFVLASRLLANLVLWCQLHRISWVLPANTFMVLHNLSGNGDTCNAAVLTGSAAAQRATRLLAGALRLLSFPGPPPPRDAPLPSVAEECRTVLAYLQLCLGLVAPAVAVACLETRLYAQHAAQRRRAGLPPERGWWHPRLYAALADAGQGLDRFTGPVLAWTASAVLHAVAVAVSRAQGDA</sequence>
<protein>
    <submittedName>
        <fullName evidence="1">Uncharacterized protein</fullName>
    </submittedName>
</protein>